<gene>
    <name evidence="2" type="ORF">CPY51_23645</name>
</gene>
<dbReference type="RefSeq" id="WP_111162688.1">
    <property type="nucleotide sequence ID" value="NZ_PCDP01000051.1"/>
</dbReference>
<evidence type="ECO:0000313" key="2">
    <source>
        <dbReference type="EMBL" id="PZM10348.1"/>
    </source>
</evidence>
<feature type="region of interest" description="Disordered" evidence="1">
    <location>
        <begin position="58"/>
        <end position="81"/>
    </location>
</feature>
<name>A0A2W4CGZ5_9HYPH</name>
<dbReference type="EMBL" id="PCDP01000051">
    <property type="protein sequence ID" value="PZM10348.1"/>
    <property type="molecule type" value="Genomic_DNA"/>
</dbReference>
<feature type="compositionally biased region" description="Basic and acidic residues" evidence="1">
    <location>
        <begin position="62"/>
        <end position="74"/>
    </location>
</feature>
<dbReference type="AlphaFoldDB" id="A0A2W4CGZ5"/>
<sequence length="81" mass="8780">MTPPPSRQVEKKPATPAGKQFRARPNSARPIQVMPPHNVELTLPPTVYDDIHVPAHVSGADLSHEAPADADAKAKARRTSR</sequence>
<dbReference type="Proteomes" id="UP000248925">
    <property type="component" value="Unassembled WGS sequence"/>
</dbReference>
<proteinExistence type="predicted"/>
<organism evidence="2 3">
    <name type="scientific">Rhizobium tubonense</name>
    <dbReference type="NCBI Taxonomy" id="484088"/>
    <lineage>
        <taxon>Bacteria</taxon>
        <taxon>Pseudomonadati</taxon>
        <taxon>Pseudomonadota</taxon>
        <taxon>Alphaproteobacteria</taxon>
        <taxon>Hyphomicrobiales</taxon>
        <taxon>Rhizobiaceae</taxon>
        <taxon>Rhizobium/Agrobacterium group</taxon>
        <taxon>Rhizobium</taxon>
    </lineage>
</organism>
<reference evidence="2 3" key="1">
    <citation type="journal article" date="2018" name="Sci. Rep.">
        <title>Rhizobium tumorigenes sp. nov., a novel plant tumorigenic bacterium isolated from cane gall tumors on thornless blackberry.</title>
        <authorList>
            <person name="Kuzmanovi N."/>
            <person name="Smalla K."/>
            <person name="Gronow S."/>
            <person name="PuBawska J."/>
        </authorList>
    </citation>
    <scope>NUCLEOTIDE SEQUENCE [LARGE SCALE GENOMIC DNA]</scope>
    <source>
        <strain evidence="2 3">CCBAU 85046</strain>
    </source>
</reference>
<protein>
    <submittedName>
        <fullName evidence="2">Uncharacterized protein</fullName>
    </submittedName>
</protein>
<comment type="caution">
    <text evidence="2">The sequence shown here is derived from an EMBL/GenBank/DDBJ whole genome shotgun (WGS) entry which is preliminary data.</text>
</comment>
<feature type="region of interest" description="Disordered" evidence="1">
    <location>
        <begin position="1"/>
        <end position="33"/>
    </location>
</feature>
<accession>A0A2W4CGZ5</accession>
<keyword evidence="3" id="KW-1185">Reference proteome</keyword>
<evidence type="ECO:0000256" key="1">
    <source>
        <dbReference type="SAM" id="MobiDB-lite"/>
    </source>
</evidence>
<evidence type="ECO:0000313" key="3">
    <source>
        <dbReference type="Proteomes" id="UP000248925"/>
    </source>
</evidence>
<dbReference type="OrthoDB" id="8387726at2"/>